<keyword evidence="2" id="KW-1185">Reference proteome</keyword>
<organism evidence="1 2">
    <name type="scientific">Oesophagostomum dentatum</name>
    <name type="common">Nodular worm</name>
    <dbReference type="NCBI Taxonomy" id="61180"/>
    <lineage>
        <taxon>Eukaryota</taxon>
        <taxon>Metazoa</taxon>
        <taxon>Ecdysozoa</taxon>
        <taxon>Nematoda</taxon>
        <taxon>Chromadorea</taxon>
        <taxon>Rhabditida</taxon>
        <taxon>Rhabditina</taxon>
        <taxon>Rhabditomorpha</taxon>
        <taxon>Strongyloidea</taxon>
        <taxon>Strongylidae</taxon>
        <taxon>Oesophagostomum</taxon>
    </lineage>
</organism>
<sequence>MLHVCAAIADKASSLRANLNQKCISGQIGSRNIGSDELLLVPGIFAFGVLFVAIPCFSKAAFDSEDPHLSCELQSEENGKNQKAVVISYPLCCRSCRKTFVQGALKEMKDVEVDLRVYEDLIVKLEKGDEHKLSHLGRVSLKSPSMVMINFADNPSAIKWAKLAIQV</sequence>
<dbReference type="OrthoDB" id="407355at2759"/>
<dbReference type="Gene3D" id="3.30.1360.40">
    <property type="match status" value="1"/>
</dbReference>
<gene>
    <name evidence="1" type="ORF">OESDEN_09132</name>
</gene>
<dbReference type="EMBL" id="KN552434">
    <property type="protein sequence ID" value="KHJ91012.1"/>
    <property type="molecule type" value="Genomic_DNA"/>
</dbReference>
<dbReference type="Proteomes" id="UP000053660">
    <property type="component" value="Unassembled WGS sequence"/>
</dbReference>
<proteinExistence type="predicted"/>
<evidence type="ECO:0000313" key="2">
    <source>
        <dbReference type="Proteomes" id="UP000053660"/>
    </source>
</evidence>
<name>A0A0B1T5F0_OESDE</name>
<accession>A0A0B1T5F0</accession>
<protein>
    <submittedName>
        <fullName evidence="1">Uncharacterized protein</fullName>
    </submittedName>
</protein>
<dbReference type="AlphaFoldDB" id="A0A0B1T5F0"/>
<evidence type="ECO:0000313" key="1">
    <source>
        <dbReference type="EMBL" id="KHJ91012.1"/>
    </source>
</evidence>
<reference evidence="1 2" key="1">
    <citation type="submission" date="2014-03" db="EMBL/GenBank/DDBJ databases">
        <title>Draft genome of the hookworm Oesophagostomum dentatum.</title>
        <authorList>
            <person name="Mitreva M."/>
        </authorList>
    </citation>
    <scope>NUCLEOTIDE SEQUENCE [LARGE SCALE GENOMIC DNA]</scope>
    <source>
        <strain evidence="1 2">OD-Hann</strain>
    </source>
</reference>